<accession>A0A9W4D7W8</accession>
<protein>
    <submittedName>
        <fullName evidence="1">BgTH12-01228</fullName>
    </submittedName>
</protein>
<reference evidence="1" key="1">
    <citation type="submission" date="2020-10" db="EMBL/GenBank/DDBJ databases">
        <authorList>
            <person name="Muller C M."/>
        </authorList>
    </citation>
    <scope>NUCLEOTIDE SEQUENCE</scope>
    <source>
        <strain evidence="1">THUN-12</strain>
    </source>
</reference>
<dbReference type="AlphaFoldDB" id="A0A9W4D7W8"/>
<evidence type="ECO:0000313" key="2">
    <source>
        <dbReference type="Proteomes" id="UP000683417"/>
    </source>
</evidence>
<dbReference type="EMBL" id="CAJHIT010000009">
    <property type="protein sequence ID" value="CAD6505741.1"/>
    <property type="molecule type" value="Genomic_DNA"/>
</dbReference>
<sequence>MPGLPLVSSFLCCMLKSPTVTSRINRSHCITDGSLIGDDVHSNPSKVRDVRKVDIVKLLASD</sequence>
<evidence type="ECO:0000313" key="1">
    <source>
        <dbReference type="EMBL" id="CAD6505741.1"/>
    </source>
</evidence>
<comment type="caution">
    <text evidence="1">The sequence shown here is derived from an EMBL/GenBank/DDBJ whole genome shotgun (WGS) entry which is preliminary data.</text>
</comment>
<dbReference type="Proteomes" id="UP000683417">
    <property type="component" value="Unassembled WGS sequence"/>
</dbReference>
<organism evidence="1 2">
    <name type="scientific">Blumeria graminis f. sp. triticale</name>
    <dbReference type="NCBI Taxonomy" id="1689686"/>
    <lineage>
        <taxon>Eukaryota</taxon>
        <taxon>Fungi</taxon>
        <taxon>Dikarya</taxon>
        <taxon>Ascomycota</taxon>
        <taxon>Pezizomycotina</taxon>
        <taxon>Leotiomycetes</taxon>
        <taxon>Erysiphales</taxon>
        <taxon>Erysiphaceae</taxon>
        <taxon>Blumeria</taxon>
    </lineage>
</organism>
<name>A0A9W4D7W8_BLUGR</name>
<gene>
    <name evidence="1" type="ORF">BGTH12_LOCUS7099</name>
</gene>
<proteinExistence type="predicted"/>